<comment type="caution">
    <text evidence="1">The sequence shown here is derived from an EMBL/GenBank/DDBJ whole genome shotgun (WGS) entry which is preliminary data.</text>
</comment>
<dbReference type="EMBL" id="JABSTQ010011197">
    <property type="protein sequence ID" value="KAG0414147.1"/>
    <property type="molecule type" value="Genomic_DNA"/>
</dbReference>
<keyword evidence="2" id="KW-1185">Reference proteome</keyword>
<proteinExistence type="predicted"/>
<accession>A0AC60P4C7</accession>
<evidence type="ECO:0000313" key="1">
    <source>
        <dbReference type="EMBL" id="KAG0414147.1"/>
    </source>
</evidence>
<evidence type="ECO:0000313" key="2">
    <source>
        <dbReference type="Proteomes" id="UP000805193"/>
    </source>
</evidence>
<dbReference type="Proteomes" id="UP000805193">
    <property type="component" value="Unassembled WGS sequence"/>
</dbReference>
<reference evidence="1 2" key="1">
    <citation type="journal article" date="2020" name="Cell">
        <title>Large-Scale Comparative Analyses of Tick Genomes Elucidate Their Genetic Diversity and Vector Capacities.</title>
        <authorList>
            <consortium name="Tick Genome and Microbiome Consortium (TIGMIC)"/>
            <person name="Jia N."/>
            <person name="Wang J."/>
            <person name="Shi W."/>
            <person name="Du L."/>
            <person name="Sun Y."/>
            <person name="Zhan W."/>
            <person name="Jiang J.F."/>
            <person name="Wang Q."/>
            <person name="Zhang B."/>
            <person name="Ji P."/>
            <person name="Bell-Sakyi L."/>
            <person name="Cui X.M."/>
            <person name="Yuan T.T."/>
            <person name="Jiang B.G."/>
            <person name="Yang W.F."/>
            <person name="Lam T.T."/>
            <person name="Chang Q.C."/>
            <person name="Ding S.J."/>
            <person name="Wang X.J."/>
            <person name="Zhu J.G."/>
            <person name="Ruan X.D."/>
            <person name="Zhao L."/>
            <person name="Wei J.T."/>
            <person name="Ye R.Z."/>
            <person name="Que T.C."/>
            <person name="Du C.H."/>
            <person name="Zhou Y.H."/>
            <person name="Cheng J.X."/>
            <person name="Dai P.F."/>
            <person name="Guo W.B."/>
            <person name="Han X.H."/>
            <person name="Huang E.J."/>
            <person name="Li L.F."/>
            <person name="Wei W."/>
            <person name="Gao Y.C."/>
            <person name="Liu J.Z."/>
            <person name="Shao H.Z."/>
            <person name="Wang X."/>
            <person name="Wang C.C."/>
            <person name="Yang T.C."/>
            <person name="Huo Q.B."/>
            <person name="Li W."/>
            <person name="Chen H.Y."/>
            <person name="Chen S.E."/>
            <person name="Zhou L.G."/>
            <person name="Ni X.B."/>
            <person name="Tian J.H."/>
            <person name="Sheng Y."/>
            <person name="Liu T."/>
            <person name="Pan Y.S."/>
            <person name="Xia L.Y."/>
            <person name="Li J."/>
            <person name="Zhao F."/>
            <person name="Cao W.C."/>
        </authorList>
    </citation>
    <scope>NUCLEOTIDE SEQUENCE [LARGE SCALE GENOMIC DNA]</scope>
    <source>
        <strain evidence="1">Iper-2018</strain>
    </source>
</reference>
<organism evidence="1 2">
    <name type="scientific">Ixodes persulcatus</name>
    <name type="common">Taiga tick</name>
    <dbReference type="NCBI Taxonomy" id="34615"/>
    <lineage>
        <taxon>Eukaryota</taxon>
        <taxon>Metazoa</taxon>
        <taxon>Ecdysozoa</taxon>
        <taxon>Arthropoda</taxon>
        <taxon>Chelicerata</taxon>
        <taxon>Arachnida</taxon>
        <taxon>Acari</taxon>
        <taxon>Parasitiformes</taxon>
        <taxon>Ixodida</taxon>
        <taxon>Ixodoidea</taxon>
        <taxon>Ixodidae</taxon>
        <taxon>Ixodinae</taxon>
        <taxon>Ixodes</taxon>
    </lineage>
</organism>
<protein>
    <submittedName>
        <fullName evidence="1">Uncharacterized protein</fullName>
    </submittedName>
</protein>
<gene>
    <name evidence="1" type="ORF">HPB47_008688</name>
</gene>
<name>A0AC60P4C7_IXOPE</name>
<sequence>MALNRTLAALLQRTGYKSSFVTGLRRNIITCPEVVRPKTTGEVLDALKSHVGYTGDHPAFASGSLPKLPTSQDELPPRSMRDSYDECIIPLATSLQVQKSHISASGIVRFGRILEDMDVFAVWLCYRHLQYPGMSFGVPMPVNVVTALVDNIHSESIEFPTQFDIKLRGHISWVGRTSLESTMEVLLLAPDETPKMLTAKFVMVAKKASSKEAAVVNKLVPSNAEEETIFQKGEASVQRRKAFQEQSILKVPPNREERMLLHKLFQENFDPETYILKSDECPHGAIWMHDAKLTNVIICQPEFENLYNKVFGGFLMRSAYELAWSTAYLLSGRRPRPYHTDDIWFRKPVEVGSLLHYEAQVVYTRENFMQLNVNATVINPNTGRKEITNVFHFTFQLDGEDPAPRVAPKSYPDGSSFVACFVGDLSLHAGLPCPLLVPTAEGSVGNARADLSLSKPVQAT</sequence>